<protein>
    <submittedName>
        <fullName evidence="1">Uncharacterized protein</fullName>
    </submittedName>
</protein>
<sequence>MKSENRSELGVELCRIEALSRLAARTEKRSRFRDIALVSGADTEPVDRLAGGSLNIIRKAMK</sequence>
<dbReference type="EMBL" id="CP162607">
    <property type="protein sequence ID" value="XDK35565.1"/>
    <property type="molecule type" value="Genomic_DNA"/>
</dbReference>
<name>A0AB39HYG9_9PSED</name>
<accession>A0AB39HYG9</accession>
<gene>
    <name evidence="1" type="ORF">AB4Y39_17880</name>
</gene>
<dbReference type="AlphaFoldDB" id="A0AB39HYG9"/>
<reference evidence="1" key="1">
    <citation type="submission" date="2024-07" db="EMBL/GenBank/DDBJ databases">
        <title>Identification and characteristics of a novel species of coltsfoot's symbiotic bacteria.</title>
        <authorList>
            <person name="Juszczyk A."/>
            <person name="Jasielczuk I."/>
            <person name="Gurgul A."/>
            <person name="Rogala M."/>
            <person name="Kowalczyk A."/>
            <person name="Szmatola T."/>
            <person name="Kosecka-Strojek M."/>
            <person name="Arent Z."/>
            <person name="Latowski D."/>
        </authorList>
    </citation>
    <scope>NUCLEOTIDE SEQUENCE</scope>
    <source>
        <strain evidence="1">Hg7Tf</strain>
    </source>
</reference>
<dbReference type="RefSeq" id="WP_191833610.1">
    <property type="nucleotide sequence ID" value="NZ_CP162607.1"/>
</dbReference>
<organism evidence="1">
    <name type="scientific">Pseudomonas sp. Hg7Tf</name>
    <dbReference type="NCBI Taxonomy" id="3236988"/>
    <lineage>
        <taxon>Bacteria</taxon>
        <taxon>Pseudomonadati</taxon>
        <taxon>Pseudomonadota</taxon>
        <taxon>Gammaproteobacteria</taxon>
        <taxon>Pseudomonadales</taxon>
        <taxon>Pseudomonadaceae</taxon>
        <taxon>Pseudomonas</taxon>
    </lineage>
</organism>
<proteinExistence type="predicted"/>
<evidence type="ECO:0000313" key="1">
    <source>
        <dbReference type="EMBL" id="XDK35565.1"/>
    </source>
</evidence>